<comment type="caution">
    <text evidence="1">The sequence shown here is derived from an EMBL/GenBank/DDBJ whole genome shotgun (WGS) entry which is preliminary data.</text>
</comment>
<name>A0A392V3K0_9FABA</name>
<dbReference type="Proteomes" id="UP000265520">
    <property type="component" value="Unassembled WGS sequence"/>
</dbReference>
<dbReference type="AlphaFoldDB" id="A0A392V3K0"/>
<evidence type="ECO:0000313" key="2">
    <source>
        <dbReference type="Proteomes" id="UP000265520"/>
    </source>
</evidence>
<keyword evidence="2" id="KW-1185">Reference proteome</keyword>
<dbReference type="EMBL" id="LXQA011023637">
    <property type="protein sequence ID" value="MCI81631.1"/>
    <property type="molecule type" value="Genomic_DNA"/>
</dbReference>
<evidence type="ECO:0000313" key="1">
    <source>
        <dbReference type="EMBL" id="MCI81631.1"/>
    </source>
</evidence>
<proteinExistence type="predicted"/>
<sequence length="71" mass="8145">RVEGSKLASSVGRKGIMPMNAEFKASHVTTVRSRVIMREIAVLRVKRHRRQMQHKELDPLLRAVSIVWAPK</sequence>
<feature type="non-terminal residue" evidence="1">
    <location>
        <position position="1"/>
    </location>
</feature>
<protein>
    <submittedName>
        <fullName evidence="1">Uncharacterized protein</fullName>
    </submittedName>
</protein>
<organism evidence="1 2">
    <name type="scientific">Trifolium medium</name>
    <dbReference type="NCBI Taxonomy" id="97028"/>
    <lineage>
        <taxon>Eukaryota</taxon>
        <taxon>Viridiplantae</taxon>
        <taxon>Streptophyta</taxon>
        <taxon>Embryophyta</taxon>
        <taxon>Tracheophyta</taxon>
        <taxon>Spermatophyta</taxon>
        <taxon>Magnoliopsida</taxon>
        <taxon>eudicotyledons</taxon>
        <taxon>Gunneridae</taxon>
        <taxon>Pentapetalae</taxon>
        <taxon>rosids</taxon>
        <taxon>fabids</taxon>
        <taxon>Fabales</taxon>
        <taxon>Fabaceae</taxon>
        <taxon>Papilionoideae</taxon>
        <taxon>50 kb inversion clade</taxon>
        <taxon>NPAAA clade</taxon>
        <taxon>Hologalegina</taxon>
        <taxon>IRL clade</taxon>
        <taxon>Trifolieae</taxon>
        <taxon>Trifolium</taxon>
    </lineage>
</organism>
<accession>A0A392V3K0</accession>
<reference evidence="1 2" key="1">
    <citation type="journal article" date="2018" name="Front. Plant Sci.">
        <title>Red Clover (Trifolium pratense) and Zigzag Clover (T. medium) - A Picture of Genomic Similarities and Differences.</title>
        <authorList>
            <person name="Dluhosova J."/>
            <person name="Istvanek J."/>
            <person name="Nedelnik J."/>
            <person name="Repkova J."/>
        </authorList>
    </citation>
    <scope>NUCLEOTIDE SEQUENCE [LARGE SCALE GENOMIC DNA]</scope>
    <source>
        <strain evidence="2">cv. 10/8</strain>
        <tissue evidence="1">Leaf</tissue>
    </source>
</reference>